<dbReference type="AlphaFoldDB" id="A0A0F9LKF5"/>
<feature type="compositionally biased region" description="Basic residues" evidence="1">
    <location>
        <begin position="1"/>
        <end position="20"/>
    </location>
</feature>
<evidence type="ECO:0000313" key="2">
    <source>
        <dbReference type="EMBL" id="KKM64720.1"/>
    </source>
</evidence>
<sequence length="75" mass="8141">MGNVRRSKKRAPPQRTRPKGGHLAVPAEWPYGGGQGSSVAQELRHPSSNDGLGHRTYKIGNRTITGRTLSQMGYA</sequence>
<feature type="region of interest" description="Disordered" evidence="1">
    <location>
        <begin position="1"/>
        <end position="57"/>
    </location>
</feature>
<dbReference type="EMBL" id="LAZR01010847">
    <property type="protein sequence ID" value="KKM64720.1"/>
    <property type="molecule type" value="Genomic_DNA"/>
</dbReference>
<reference evidence="2" key="1">
    <citation type="journal article" date="2015" name="Nature">
        <title>Complex archaea that bridge the gap between prokaryotes and eukaryotes.</title>
        <authorList>
            <person name="Spang A."/>
            <person name="Saw J.H."/>
            <person name="Jorgensen S.L."/>
            <person name="Zaremba-Niedzwiedzka K."/>
            <person name="Martijn J."/>
            <person name="Lind A.E."/>
            <person name="van Eijk R."/>
            <person name="Schleper C."/>
            <person name="Guy L."/>
            <person name="Ettema T.J."/>
        </authorList>
    </citation>
    <scope>NUCLEOTIDE SEQUENCE</scope>
</reference>
<evidence type="ECO:0000256" key="1">
    <source>
        <dbReference type="SAM" id="MobiDB-lite"/>
    </source>
</evidence>
<comment type="caution">
    <text evidence="2">The sequence shown here is derived from an EMBL/GenBank/DDBJ whole genome shotgun (WGS) entry which is preliminary data.</text>
</comment>
<name>A0A0F9LKF5_9ZZZZ</name>
<accession>A0A0F9LKF5</accession>
<protein>
    <submittedName>
        <fullName evidence="2">Uncharacterized protein</fullName>
    </submittedName>
</protein>
<gene>
    <name evidence="2" type="ORF">LCGC14_1498530</name>
</gene>
<organism evidence="2">
    <name type="scientific">marine sediment metagenome</name>
    <dbReference type="NCBI Taxonomy" id="412755"/>
    <lineage>
        <taxon>unclassified sequences</taxon>
        <taxon>metagenomes</taxon>
        <taxon>ecological metagenomes</taxon>
    </lineage>
</organism>
<proteinExistence type="predicted"/>